<keyword evidence="5" id="KW-0472">Membrane</keyword>
<comment type="caution">
    <text evidence="7">The sequence shown here is derived from an EMBL/GenBank/DDBJ whole genome shotgun (WGS) entry which is preliminary data.</text>
</comment>
<evidence type="ECO:0000256" key="2">
    <source>
        <dbReference type="ARBA" id="ARBA00022617"/>
    </source>
</evidence>
<reference evidence="7 8" key="1">
    <citation type="submission" date="2019-10" db="EMBL/GenBank/DDBJ databases">
        <title>A soil myxobacterium in the family Polyangiaceae.</title>
        <authorList>
            <person name="Li Y."/>
            <person name="Wang J."/>
        </authorList>
    </citation>
    <scope>NUCLEOTIDE SEQUENCE [LARGE SCALE GENOMIC DNA]</scope>
    <source>
        <strain evidence="7 8">DSM 14734</strain>
    </source>
</reference>
<sequence>MIARATNCRPRVARPRLRQLNAWRRRRAMTRVWGMKPTHRRRIVSFVSCMVVAFAVAFTSPASAIADTDTPDARQADPAPGERALVGRLVAPCCWQQTLDVHAGPMADALRAEVRRRLWAGEAAEVIEADFTARYGPRVRAVPDGNPIVGVALGLVVLSFFAAGGLFVVVRRWRRAAGTGASAPPSEAARDAYDERLDDELRAMSS</sequence>
<dbReference type="InterPro" id="IPR005616">
    <property type="entry name" value="CcmH/CycL/Ccl2/NrfF_N"/>
</dbReference>
<evidence type="ECO:0000259" key="6">
    <source>
        <dbReference type="Pfam" id="PF03918"/>
    </source>
</evidence>
<organism evidence="7 8">
    <name type="scientific">Polyangium spumosum</name>
    <dbReference type="NCBI Taxonomy" id="889282"/>
    <lineage>
        <taxon>Bacteria</taxon>
        <taxon>Pseudomonadati</taxon>
        <taxon>Myxococcota</taxon>
        <taxon>Polyangia</taxon>
        <taxon>Polyangiales</taxon>
        <taxon>Polyangiaceae</taxon>
        <taxon>Polyangium</taxon>
    </lineage>
</organism>
<dbReference type="Proteomes" id="UP000440224">
    <property type="component" value="Unassembled WGS sequence"/>
</dbReference>
<dbReference type="InterPro" id="IPR038297">
    <property type="entry name" value="CcmH/CycL/NrfF/Ccl2_sf"/>
</dbReference>
<feature type="domain" description="CcmH/CycL/Ccl2/NrfF N-terminal" evidence="6">
    <location>
        <begin position="56"/>
        <end position="188"/>
    </location>
</feature>
<evidence type="ECO:0000256" key="3">
    <source>
        <dbReference type="ARBA" id="ARBA00022723"/>
    </source>
</evidence>
<keyword evidence="8" id="KW-1185">Reference proteome</keyword>
<dbReference type="EMBL" id="WJIE01000012">
    <property type="protein sequence ID" value="MRG96596.1"/>
    <property type="molecule type" value="Genomic_DNA"/>
</dbReference>
<protein>
    <recommendedName>
        <fullName evidence="5">Cytochrome c-type biogenesis protein</fullName>
    </recommendedName>
</protein>
<evidence type="ECO:0000313" key="8">
    <source>
        <dbReference type="Proteomes" id="UP000440224"/>
    </source>
</evidence>
<dbReference type="Pfam" id="PF03918">
    <property type="entry name" value="CcmH"/>
    <property type="match status" value="1"/>
</dbReference>
<evidence type="ECO:0000256" key="5">
    <source>
        <dbReference type="RuleBase" id="RU364112"/>
    </source>
</evidence>
<evidence type="ECO:0000256" key="1">
    <source>
        <dbReference type="ARBA" id="ARBA00010342"/>
    </source>
</evidence>
<dbReference type="Gene3D" id="1.10.8.640">
    <property type="entry name" value="Cytochrome C biogenesis protein"/>
    <property type="match status" value="1"/>
</dbReference>
<name>A0A6N7Q0B5_9BACT</name>
<accession>A0A6N7Q0B5</accession>
<dbReference type="OrthoDB" id="5522540at2"/>
<gene>
    <name evidence="7" type="ORF">GF068_32430</name>
</gene>
<dbReference type="CDD" id="cd16378">
    <property type="entry name" value="CcmH_N"/>
    <property type="match status" value="1"/>
</dbReference>
<dbReference type="AlphaFoldDB" id="A0A6N7Q0B5"/>
<keyword evidence="5" id="KW-0732">Signal</keyword>
<keyword evidence="5" id="KW-1133">Transmembrane helix</keyword>
<comment type="similarity">
    <text evidence="1 5">Belongs to the CcmH/CycL/Ccl2/NrfF family.</text>
</comment>
<keyword evidence="4 5" id="KW-0408">Iron</keyword>
<keyword evidence="5" id="KW-0812">Transmembrane</keyword>
<evidence type="ECO:0000313" key="7">
    <source>
        <dbReference type="EMBL" id="MRG96596.1"/>
    </source>
</evidence>
<proteinExistence type="inferred from homology"/>
<keyword evidence="3 5" id="KW-0479">Metal-binding</keyword>
<keyword evidence="2 5" id="KW-0349">Heme</keyword>
<comment type="function">
    <text evidence="5">Possible subunit of a heme lyase.</text>
</comment>
<evidence type="ECO:0000256" key="4">
    <source>
        <dbReference type="ARBA" id="ARBA00023004"/>
    </source>
</evidence>
<feature type="transmembrane region" description="Helical" evidence="5">
    <location>
        <begin position="148"/>
        <end position="170"/>
    </location>
</feature>
<dbReference type="GO" id="GO:0046872">
    <property type="term" value="F:metal ion binding"/>
    <property type="evidence" value="ECO:0007669"/>
    <property type="project" value="UniProtKB-KW"/>
</dbReference>